<keyword evidence="7 13" id="KW-0472">Membrane</keyword>
<dbReference type="PANTHER" id="PTHR42758">
    <property type="entry name" value="PHOSPHATIDYLGLYCEROL PHOSPHOLIPASE C"/>
    <property type="match status" value="1"/>
</dbReference>
<evidence type="ECO:0000256" key="9">
    <source>
        <dbReference type="ARBA" id="ARBA00047392"/>
    </source>
</evidence>
<proteinExistence type="inferred from homology"/>
<evidence type="ECO:0000313" key="16">
    <source>
        <dbReference type="EMBL" id="CAF1071785.1"/>
    </source>
</evidence>
<dbReference type="InterPro" id="IPR052271">
    <property type="entry name" value="GDPD-Related"/>
</dbReference>
<reference evidence="15" key="1">
    <citation type="submission" date="2021-02" db="EMBL/GenBank/DDBJ databases">
        <authorList>
            <person name="Nowell W R."/>
        </authorList>
    </citation>
    <scope>NUCLEOTIDE SEQUENCE</scope>
</reference>
<evidence type="ECO:0000256" key="3">
    <source>
        <dbReference type="ARBA" id="ARBA00022692"/>
    </source>
</evidence>
<evidence type="ECO:0000256" key="4">
    <source>
        <dbReference type="ARBA" id="ARBA00022801"/>
    </source>
</evidence>
<dbReference type="GO" id="GO:0005789">
    <property type="term" value="C:endoplasmic reticulum membrane"/>
    <property type="evidence" value="ECO:0007669"/>
    <property type="project" value="TreeGrafter"/>
</dbReference>
<feature type="transmembrane region" description="Helical" evidence="13">
    <location>
        <begin position="6"/>
        <end position="23"/>
    </location>
</feature>
<evidence type="ECO:0000313" key="17">
    <source>
        <dbReference type="Proteomes" id="UP000663828"/>
    </source>
</evidence>
<comment type="catalytic activity">
    <reaction evidence="10">
        <text>N-hexadecanoyl-1-(9Z-octadecenoyl)-sn-glycero-3-phosphoethanolamine + H2O = N-hexadecanoylethanolamine + 1-(9Z-octadecenoyl)-sn-glycero-3-phosphate + H(+)</text>
        <dbReference type="Rhea" id="RHEA:53168"/>
        <dbReference type="ChEBI" id="CHEBI:15377"/>
        <dbReference type="ChEBI" id="CHEBI:15378"/>
        <dbReference type="ChEBI" id="CHEBI:71464"/>
        <dbReference type="ChEBI" id="CHEBI:74544"/>
        <dbReference type="ChEBI" id="CHEBI:85217"/>
    </reaction>
    <physiologicalReaction direction="left-to-right" evidence="10">
        <dbReference type="Rhea" id="RHEA:53169"/>
    </physiologicalReaction>
</comment>
<dbReference type="Gene3D" id="3.20.20.190">
    <property type="entry name" value="Phosphatidylinositol (PI) phosphodiesterase"/>
    <property type="match status" value="1"/>
</dbReference>
<dbReference type="Proteomes" id="UP000663828">
    <property type="component" value="Unassembled WGS sequence"/>
</dbReference>
<organism evidence="15 17">
    <name type="scientific">Adineta ricciae</name>
    <name type="common">Rotifer</name>
    <dbReference type="NCBI Taxonomy" id="249248"/>
    <lineage>
        <taxon>Eukaryota</taxon>
        <taxon>Metazoa</taxon>
        <taxon>Spiralia</taxon>
        <taxon>Gnathifera</taxon>
        <taxon>Rotifera</taxon>
        <taxon>Eurotatoria</taxon>
        <taxon>Bdelloidea</taxon>
        <taxon>Adinetida</taxon>
        <taxon>Adinetidae</taxon>
        <taxon>Adineta</taxon>
    </lineage>
</organism>
<gene>
    <name evidence="16" type="ORF">EDS130_LOCUS18480</name>
    <name evidence="15" type="ORF">XAT740_LOCUS1131</name>
</gene>
<keyword evidence="6" id="KW-0443">Lipid metabolism</keyword>
<name>A0A813QC85_ADIRI</name>
<comment type="subcellular location">
    <subcellularLocation>
        <location evidence="1">Membrane</location>
    </subcellularLocation>
</comment>
<comment type="catalytic activity">
    <reaction evidence="11">
        <text>1-O-(1Z-octadecenyl)-sn-glycero-3-phospho-N-hexadecanoyl-ethanolamine + H2O = 1-O-(1Z-octadecenyl)-sn-glycero-3-phosphate + N-hexadecanoylethanolamine + H(+)</text>
        <dbReference type="Rhea" id="RHEA:53184"/>
        <dbReference type="ChEBI" id="CHEBI:15377"/>
        <dbReference type="ChEBI" id="CHEBI:15378"/>
        <dbReference type="ChEBI" id="CHEBI:71464"/>
        <dbReference type="ChEBI" id="CHEBI:137009"/>
        <dbReference type="ChEBI" id="CHEBI:137017"/>
    </reaction>
    <physiologicalReaction direction="left-to-right" evidence="11">
        <dbReference type="Rhea" id="RHEA:53185"/>
    </physiologicalReaction>
</comment>
<evidence type="ECO:0000256" key="5">
    <source>
        <dbReference type="ARBA" id="ARBA00022989"/>
    </source>
</evidence>
<dbReference type="Pfam" id="PF03009">
    <property type="entry name" value="GDPD"/>
    <property type="match status" value="1"/>
</dbReference>
<evidence type="ECO:0000256" key="13">
    <source>
        <dbReference type="SAM" id="Phobius"/>
    </source>
</evidence>
<evidence type="ECO:0000259" key="14">
    <source>
        <dbReference type="PROSITE" id="PS51704"/>
    </source>
</evidence>
<dbReference type="GO" id="GO:0046475">
    <property type="term" value="P:glycerophospholipid catabolic process"/>
    <property type="evidence" value="ECO:0007669"/>
    <property type="project" value="TreeGrafter"/>
</dbReference>
<sequence length="325" mass="37707">MSLVYLSFLTVPVVYIIVSFILLRKPVWIHKRHRPAFIVRNIAHRGGAAESIENSLLAFDKGLSNGVEMLELDCHLTKDDQVVVHHDFAINRTTGQNGFIRDMNYDDLPVISSSVQLYYEPSTTITCDDVTKTDGLLRIPLLKDVFERYPTTPINIDVKENNDELIRQISKLVQDYNREHLTYWGSFNHTTCKKLSAQNPRIVRFCSMKEAAGIVISYWFGLLPFIPLQAGAFEVPIPGEVFRKTTANLTFKFRVMYYIAERALNNRKMFKHLQRRGIPVYVWILNNNEEFEYAFKKMSVTGVMTDYPTRLQTYLASFKHDFFLN</sequence>
<comment type="catalytic activity">
    <reaction evidence="8">
        <text>1-O-hexadecyl-sn-glycero-3-phosphocholine + H2O = 1-O-hexadecyl-sn-glycero-3-phosphate + choline + H(+)</text>
        <dbReference type="Rhea" id="RHEA:41143"/>
        <dbReference type="ChEBI" id="CHEBI:15354"/>
        <dbReference type="ChEBI" id="CHEBI:15377"/>
        <dbReference type="ChEBI" id="CHEBI:15378"/>
        <dbReference type="ChEBI" id="CHEBI:64496"/>
        <dbReference type="ChEBI" id="CHEBI:77580"/>
    </reaction>
    <physiologicalReaction direction="left-to-right" evidence="8">
        <dbReference type="Rhea" id="RHEA:41144"/>
    </physiologicalReaction>
</comment>
<keyword evidence="3 13" id="KW-0812">Transmembrane</keyword>
<dbReference type="EMBL" id="CAJNOJ010000086">
    <property type="protein sequence ID" value="CAF1071785.1"/>
    <property type="molecule type" value="Genomic_DNA"/>
</dbReference>
<dbReference type="PANTHER" id="PTHR42758:SF2">
    <property type="entry name" value="PHOSPHATIDYLGLYCEROL PHOSPHOLIPASE C"/>
    <property type="match status" value="1"/>
</dbReference>
<dbReference type="PROSITE" id="PS51704">
    <property type="entry name" value="GP_PDE"/>
    <property type="match status" value="1"/>
</dbReference>
<comment type="catalytic activity">
    <reaction evidence="12">
        <text>N,1-di-(9Z-octadecenoyl)-sn-glycero-3-phosphoethanolamine + H2O = N-(9Z-octadecenoyl) ethanolamine + 1-(9Z-octadecenoyl)-sn-glycero-3-phosphate + H(+)</text>
        <dbReference type="Rhea" id="RHEA:56460"/>
        <dbReference type="ChEBI" id="CHEBI:15377"/>
        <dbReference type="ChEBI" id="CHEBI:15378"/>
        <dbReference type="ChEBI" id="CHEBI:71466"/>
        <dbReference type="ChEBI" id="CHEBI:74544"/>
        <dbReference type="ChEBI" id="CHEBI:85222"/>
    </reaction>
    <physiologicalReaction direction="left-to-right" evidence="12">
        <dbReference type="Rhea" id="RHEA:56461"/>
    </physiologicalReaction>
</comment>
<keyword evidence="17" id="KW-1185">Reference proteome</keyword>
<accession>A0A813QC85</accession>
<dbReference type="GO" id="GO:0004622">
    <property type="term" value="F:phosphatidylcholine lysophospholipase activity"/>
    <property type="evidence" value="ECO:0007669"/>
    <property type="project" value="TreeGrafter"/>
</dbReference>
<dbReference type="AlphaFoldDB" id="A0A813QC85"/>
<comment type="catalytic activity">
    <reaction evidence="9">
        <text>N-(5Z,8Z,11Z,14Z-eicosatetraenoyl)-1-(9Z-octadecenoyl)-sn-glycero-3-phosphoethanolamine + H2O = N-(5Z,8Z,11Z,14Z-eicosatetraenoyl)-ethanolamine + 1-(9Z-octadecenoyl)-sn-glycero-3-phosphate + H(+)</text>
        <dbReference type="Rhea" id="RHEA:45544"/>
        <dbReference type="ChEBI" id="CHEBI:2700"/>
        <dbReference type="ChEBI" id="CHEBI:15377"/>
        <dbReference type="ChEBI" id="CHEBI:15378"/>
        <dbReference type="ChEBI" id="CHEBI:74544"/>
        <dbReference type="ChEBI" id="CHEBI:85223"/>
    </reaction>
    <physiologicalReaction direction="left-to-right" evidence="9">
        <dbReference type="Rhea" id="RHEA:45545"/>
    </physiologicalReaction>
</comment>
<dbReference type="GO" id="GO:0008081">
    <property type="term" value="F:phosphoric diester hydrolase activity"/>
    <property type="evidence" value="ECO:0007669"/>
    <property type="project" value="InterPro"/>
</dbReference>
<comment type="similarity">
    <text evidence="2">Belongs to the glycerophosphoryl diester phosphodiesterase family.</text>
</comment>
<keyword evidence="5 13" id="KW-1133">Transmembrane helix</keyword>
<dbReference type="InterPro" id="IPR017946">
    <property type="entry name" value="PLC-like_Pdiesterase_TIM-brl"/>
</dbReference>
<evidence type="ECO:0000256" key="11">
    <source>
        <dbReference type="ARBA" id="ARBA00048580"/>
    </source>
</evidence>
<evidence type="ECO:0000256" key="1">
    <source>
        <dbReference type="ARBA" id="ARBA00004370"/>
    </source>
</evidence>
<dbReference type="OrthoDB" id="1058301at2759"/>
<evidence type="ECO:0000256" key="12">
    <source>
        <dbReference type="ARBA" id="ARBA00048947"/>
    </source>
</evidence>
<dbReference type="SUPFAM" id="SSF51695">
    <property type="entry name" value="PLC-like phosphodiesterases"/>
    <property type="match status" value="1"/>
</dbReference>
<evidence type="ECO:0000256" key="8">
    <source>
        <dbReference type="ARBA" id="ARBA00036083"/>
    </source>
</evidence>
<keyword evidence="4" id="KW-0378">Hydrolase</keyword>
<evidence type="ECO:0000256" key="7">
    <source>
        <dbReference type="ARBA" id="ARBA00023136"/>
    </source>
</evidence>
<dbReference type="InterPro" id="IPR030395">
    <property type="entry name" value="GP_PDE_dom"/>
</dbReference>
<evidence type="ECO:0000256" key="2">
    <source>
        <dbReference type="ARBA" id="ARBA00007277"/>
    </source>
</evidence>
<dbReference type="EMBL" id="CAJNOR010000033">
    <property type="protein sequence ID" value="CAF0764772.1"/>
    <property type="molecule type" value="Genomic_DNA"/>
</dbReference>
<evidence type="ECO:0000256" key="10">
    <source>
        <dbReference type="ARBA" id="ARBA00047538"/>
    </source>
</evidence>
<dbReference type="PROSITE" id="PS50007">
    <property type="entry name" value="PIPLC_X_DOMAIN"/>
    <property type="match status" value="1"/>
</dbReference>
<feature type="domain" description="GP-PDE" evidence="14">
    <location>
        <begin position="39"/>
        <end position="315"/>
    </location>
</feature>
<evidence type="ECO:0000256" key="6">
    <source>
        <dbReference type="ARBA" id="ARBA00023098"/>
    </source>
</evidence>
<comment type="caution">
    <text evidence="15">The sequence shown here is derived from an EMBL/GenBank/DDBJ whole genome shotgun (WGS) entry which is preliminary data.</text>
</comment>
<protein>
    <recommendedName>
        <fullName evidence="14">GP-PDE domain-containing protein</fullName>
    </recommendedName>
</protein>
<dbReference type="Proteomes" id="UP000663852">
    <property type="component" value="Unassembled WGS sequence"/>
</dbReference>
<evidence type="ECO:0000313" key="15">
    <source>
        <dbReference type="EMBL" id="CAF0764772.1"/>
    </source>
</evidence>